<sequence>MDDYDPEIKARVGARRPVGRPAPVLPAEVPAPVGVGGVTGAVPAPVILAELVPDSGSDVDPPIYTLVCQGEDEDGTRCVAVSVELNGLAEVQGWACVHMMRHPDRRSFRMIADVPMVAVPETEPE</sequence>
<comment type="caution">
    <text evidence="2">The sequence shown here is derived from an EMBL/GenBank/DDBJ whole genome shotgun (WGS) entry which is preliminary data.</text>
</comment>
<gene>
    <name evidence="2" type="ORF">KCH_11860</name>
</gene>
<dbReference type="PATRIC" id="fig|1348663.4.peg.1133"/>
<feature type="domain" description="DUF7848" evidence="1">
    <location>
        <begin position="51"/>
        <end position="122"/>
    </location>
</feature>
<reference evidence="2 3" key="1">
    <citation type="submission" date="2014-05" db="EMBL/GenBank/DDBJ databases">
        <title>Draft Genome Sequence of Kitasatospora cheerisanensis KCTC 2395.</title>
        <authorList>
            <person name="Nam D.H."/>
        </authorList>
    </citation>
    <scope>NUCLEOTIDE SEQUENCE [LARGE SCALE GENOMIC DNA]</scope>
    <source>
        <strain evidence="2 3">KCTC 2395</strain>
    </source>
</reference>
<dbReference type="Proteomes" id="UP000027178">
    <property type="component" value="Unassembled WGS sequence"/>
</dbReference>
<dbReference type="InterPro" id="IPR057170">
    <property type="entry name" value="DUF7848"/>
</dbReference>
<keyword evidence="3" id="KW-1185">Reference proteome</keyword>
<dbReference type="EMBL" id="JNBY01000050">
    <property type="protein sequence ID" value="KDN87101.1"/>
    <property type="molecule type" value="Genomic_DNA"/>
</dbReference>
<organism evidence="2 3">
    <name type="scientific">Kitasatospora cheerisanensis KCTC 2395</name>
    <dbReference type="NCBI Taxonomy" id="1348663"/>
    <lineage>
        <taxon>Bacteria</taxon>
        <taxon>Bacillati</taxon>
        <taxon>Actinomycetota</taxon>
        <taxon>Actinomycetes</taxon>
        <taxon>Kitasatosporales</taxon>
        <taxon>Streptomycetaceae</taxon>
        <taxon>Kitasatospora</taxon>
    </lineage>
</organism>
<proteinExistence type="predicted"/>
<accession>A0A066Z9W8</accession>
<evidence type="ECO:0000259" key="1">
    <source>
        <dbReference type="Pfam" id="PF25232"/>
    </source>
</evidence>
<evidence type="ECO:0000313" key="3">
    <source>
        <dbReference type="Proteomes" id="UP000027178"/>
    </source>
</evidence>
<evidence type="ECO:0000313" key="2">
    <source>
        <dbReference type="EMBL" id="KDN87101.1"/>
    </source>
</evidence>
<dbReference type="Pfam" id="PF25232">
    <property type="entry name" value="DUF7848"/>
    <property type="match status" value="1"/>
</dbReference>
<protein>
    <recommendedName>
        <fullName evidence="1">DUF7848 domain-containing protein</fullName>
    </recommendedName>
</protein>
<dbReference type="HOGENOM" id="CLU_1989652_0_0_11"/>
<name>A0A066Z9W8_9ACTN</name>
<dbReference type="AlphaFoldDB" id="A0A066Z9W8"/>